<organism evidence="2 3">
    <name type="scientific">Pleurodeles waltl</name>
    <name type="common">Iberian ribbed newt</name>
    <dbReference type="NCBI Taxonomy" id="8319"/>
    <lineage>
        <taxon>Eukaryota</taxon>
        <taxon>Metazoa</taxon>
        <taxon>Chordata</taxon>
        <taxon>Craniata</taxon>
        <taxon>Vertebrata</taxon>
        <taxon>Euteleostomi</taxon>
        <taxon>Amphibia</taxon>
        <taxon>Batrachia</taxon>
        <taxon>Caudata</taxon>
        <taxon>Salamandroidea</taxon>
        <taxon>Salamandridae</taxon>
        <taxon>Pleurodelinae</taxon>
        <taxon>Pleurodeles</taxon>
    </lineage>
</organism>
<comment type="caution">
    <text evidence="2">The sequence shown here is derived from an EMBL/GenBank/DDBJ whole genome shotgun (WGS) entry which is preliminary data.</text>
</comment>
<accession>A0AAV7SBQ9</accession>
<feature type="region of interest" description="Disordered" evidence="1">
    <location>
        <begin position="1"/>
        <end position="25"/>
    </location>
</feature>
<evidence type="ECO:0000313" key="3">
    <source>
        <dbReference type="Proteomes" id="UP001066276"/>
    </source>
</evidence>
<gene>
    <name evidence="2" type="ORF">NDU88_002477</name>
</gene>
<proteinExistence type="predicted"/>
<feature type="compositionally biased region" description="Polar residues" evidence="1">
    <location>
        <begin position="71"/>
        <end position="81"/>
    </location>
</feature>
<name>A0AAV7SBQ9_PLEWA</name>
<feature type="region of interest" description="Disordered" evidence="1">
    <location>
        <begin position="119"/>
        <end position="169"/>
    </location>
</feature>
<feature type="compositionally biased region" description="Low complexity" evidence="1">
    <location>
        <begin position="160"/>
        <end position="169"/>
    </location>
</feature>
<feature type="region of interest" description="Disordered" evidence="1">
    <location>
        <begin position="48"/>
        <end position="97"/>
    </location>
</feature>
<evidence type="ECO:0000256" key="1">
    <source>
        <dbReference type="SAM" id="MobiDB-lite"/>
    </source>
</evidence>
<dbReference type="Proteomes" id="UP001066276">
    <property type="component" value="Chromosome 4_2"/>
</dbReference>
<keyword evidence="3" id="KW-1185">Reference proteome</keyword>
<evidence type="ECO:0000313" key="2">
    <source>
        <dbReference type="EMBL" id="KAJ1161997.1"/>
    </source>
</evidence>
<reference evidence="2" key="1">
    <citation type="journal article" date="2022" name="bioRxiv">
        <title>Sequencing and chromosome-scale assembly of the giantPleurodeles waltlgenome.</title>
        <authorList>
            <person name="Brown T."/>
            <person name="Elewa A."/>
            <person name="Iarovenko S."/>
            <person name="Subramanian E."/>
            <person name="Araus A.J."/>
            <person name="Petzold A."/>
            <person name="Susuki M."/>
            <person name="Suzuki K.-i.T."/>
            <person name="Hayashi T."/>
            <person name="Toyoda A."/>
            <person name="Oliveira C."/>
            <person name="Osipova E."/>
            <person name="Leigh N.D."/>
            <person name="Simon A."/>
            <person name="Yun M.H."/>
        </authorList>
    </citation>
    <scope>NUCLEOTIDE SEQUENCE</scope>
    <source>
        <strain evidence="2">20211129_DDA</strain>
        <tissue evidence="2">Liver</tissue>
    </source>
</reference>
<feature type="compositionally biased region" description="Polar residues" evidence="1">
    <location>
        <begin position="9"/>
        <end position="19"/>
    </location>
</feature>
<feature type="compositionally biased region" description="Polar residues" evidence="1">
    <location>
        <begin position="53"/>
        <end position="63"/>
    </location>
</feature>
<dbReference type="EMBL" id="JANPWB010000008">
    <property type="protein sequence ID" value="KAJ1161997.1"/>
    <property type="molecule type" value="Genomic_DNA"/>
</dbReference>
<sequence length="169" mass="18098">MARRADLTSPAQLRGSTKITLPKPVGVHRSLRNHAKAHLPAATRYYGPLLSPTRRTAGQTKQSFRCRGVQPRSQGTGSLPSTRAPRLTNLTPRHPAGEALPVTARSAGLQKHRSLLRHHNHPAPGLTAHSGYQGAPGRLLVPQTPAPWPHGAPREKARLAAQATPQAAP</sequence>
<dbReference type="AlphaFoldDB" id="A0AAV7SBQ9"/>
<protein>
    <submittedName>
        <fullName evidence="2">Uncharacterized protein</fullName>
    </submittedName>
</protein>